<dbReference type="PANTHER" id="PTHR46951:SF2">
    <property type="entry name" value="BED-TYPE DOMAIN-CONTAINING PROTEIN"/>
    <property type="match status" value="1"/>
</dbReference>
<keyword evidence="8" id="KW-1185">Reference proteome</keyword>
<organism evidence="7 8">
    <name type="scientific">Dendrobium thyrsiflorum</name>
    <name type="common">Pinecone-like raceme dendrobium</name>
    <name type="synonym">Orchid</name>
    <dbReference type="NCBI Taxonomy" id="117978"/>
    <lineage>
        <taxon>Eukaryota</taxon>
        <taxon>Viridiplantae</taxon>
        <taxon>Streptophyta</taxon>
        <taxon>Embryophyta</taxon>
        <taxon>Tracheophyta</taxon>
        <taxon>Spermatophyta</taxon>
        <taxon>Magnoliopsida</taxon>
        <taxon>Liliopsida</taxon>
        <taxon>Asparagales</taxon>
        <taxon>Orchidaceae</taxon>
        <taxon>Epidendroideae</taxon>
        <taxon>Malaxideae</taxon>
        <taxon>Dendrobiinae</taxon>
        <taxon>Dendrobium</taxon>
    </lineage>
</organism>
<evidence type="ECO:0000313" key="8">
    <source>
        <dbReference type="Proteomes" id="UP001552299"/>
    </source>
</evidence>
<keyword evidence="3" id="KW-0862">Zinc</keyword>
<feature type="region of interest" description="Disordered" evidence="5">
    <location>
        <begin position="101"/>
        <end position="172"/>
    </location>
</feature>
<dbReference type="PROSITE" id="PS50808">
    <property type="entry name" value="ZF_BED"/>
    <property type="match status" value="1"/>
</dbReference>
<evidence type="ECO:0000313" key="7">
    <source>
        <dbReference type="EMBL" id="KAL0922284.1"/>
    </source>
</evidence>
<keyword evidence="2 4" id="KW-0863">Zinc-finger</keyword>
<proteinExistence type="predicted"/>
<feature type="domain" description="BED-type" evidence="6">
    <location>
        <begin position="12"/>
        <end position="73"/>
    </location>
</feature>
<protein>
    <recommendedName>
        <fullName evidence="6">BED-type domain-containing protein</fullName>
    </recommendedName>
</protein>
<evidence type="ECO:0000256" key="2">
    <source>
        <dbReference type="ARBA" id="ARBA00022771"/>
    </source>
</evidence>
<comment type="caution">
    <text evidence="7">The sequence shown here is derived from an EMBL/GenBank/DDBJ whole genome shotgun (WGS) entry which is preliminary data.</text>
</comment>
<reference evidence="7 8" key="1">
    <citation type="journal article" date="2024" name="Plant Biotechnol. J.">
        <title>Dendrobium thyrsiflorum genome and its molecular insights into genes involved in important horticultural traits.</title>
        <authorList>
            <person name="Chen B."/>
            <person name="Wang J.Y."/>
            <person name="Zheng P.J."/>
            <person name="Li K.L."/>
            <person name="Liang Y.M."/>
            <person name="Chen X.F."/>
            <person name="Zhang C."/>
            <person name="Zhao X."/>
            <person name="He X."/>
            <person name="Zhang G.Q."/>
            <person name="Liu Z.J."/>
            <person name="Xu Q."/>
        </authorList>
    </citation>
    <scope>NUCLEOTIDE SEQUENCE [LARGE SCALE GENOMIC DNA]</scope>
    <source>
        <strain evidence="7">GZMU011</strain>
    </source>
</reference>
<evidence type="ECO:0000259" key="6">
    <source>
        <dbReference type="PROSITE" id="PS50808"/>
    </source>
</evidence>
<name>A0ABD0VB48_DENTH</name>
<feature type="region of interest" description="Disordered" evidence="5">
    <location>
        <begin position="205"/>
        <end position="241"/>
    </location>
</feature>
<accession>A0ABD0VB48</accession>
<keyword evidence="1" id="KW-0479">Metal-binding</keyword>
<evidence type="ECO:0000256" key="5">
    <source>
        <dbReference type="SAM" id="MobiDB-lite"/>
    </source>
</evidence>
<dbReference type="InterPro" id="IPR003656">
    <property type="entry name" value="Znf_BED"/>
</dbReference>
<feature type="compositionally biased region" description="Low complexity" evidence="5">
    <location>
        <begin position="102"/>
        <end position="115"/>
    </location>
</feature>
<gene>
    <name evidence="7" type="ORF">M5K25_006256</name>
</gene>
<evidence type="ECO:0000256" key="3">
    <source>
        <dbReference type="ARBA" id="ARBA00022833"/>
    </source>
</evidence>
<sequence>MVRGKEKSNASLRRDPYWKYSVQVDIGGAEKTYVYLKCNFCDKVVKGGVTRMKEHLSGSHKNVAPCANVPDKVKEEISAYMKKSTTAKHLQQEQFDDRVEHGSYYGSESGKGSSSTIHCRGARGPMDQYMVNPGEDRGQTQMMPAAGTREGRRQGGQEEEEGRAQAKKRRKSSLATKLLLDHRSNFSWTTSYRRIFARLLTEALQKRSKEEKEPRRRRKRAILPPDSSSTLPDVRPASKFT</sequence>
<dbReference type="Proteomes" id="UP001552299">
    <property type="component" value="Unassembled WGS sequence"/>
</dbReference>
<dbReference type="AlphaFoldDB" id="A0ABD0VB48"/>
<dbReference type="EMBL" id="JANQDX010000006">
    <property type="protein sequence ID" value="KAL0922284.1"/>
    <property type="molecule type" value="Genomic_DNA"/>
</dbReference>
<evidence type="ECO:0000256" key="4">
    <source>
        <dbReference type="PROSITE-ProRule" id="PRU00027"/>
    </source>
</evidence>
<dbReference type="GO" id="GO:0008270">
    <property type="term" value="F:zinc ion binding"/>
    <property type="evidence" value="ECO:0007669"/>
    <property type="project" value="UniProtKB-KW"/>
</dbReference>
<evidence type="ECO:0000256" key="1">
    <source>
        <dbReference type="ARBA" id="ARBA00022723"/>
    </source>
</evidence>
<feature type="compositionally biased region" description="Basic and acidic residues" evidence="5">
    <location>
        <begin position="205"/>
        <end position="214"/>
    </location>
</feature>
<dbReference type="PANTHER" id="PTHR46951">
    <property type="entry name" value="BED-TYPE DOMAIN-CONTAINING PROTEIN"/>
    <property type="match status" value="1"/>
</dbReference>